<evidence type="ECO:0000313" key="5">
    <source>
        <dbReference type="Proteomes" id="UP000027920"/>
    </source>
</evidence>
<dbReference type="Proteomes" id="UP000027920">
    <property type="component" value="Unassembled WGS sequence"/>
</dbReference>
<keyword evidence="3" id="KW-0560">Oxidoreductase</keyword>
<dbReference type="GeneID" id="25286513"/>
<keyword evidence="2" id="KW-0521">NADP</keyword>
<dbReference type="PRINTS" id="PR00080">
    <property type="entry name" value="SDRFAMILY"/>
</dbReference>
<dbReference type="InterPro" id="IPR036291">
    <property type="entry name" value="NAD(P)-bd_dom_sf"/>
</dbReference>
<reference evidence="4 5" key="1">
    <citation type="submission" date="2013-03" db="EMBL/GenBank/DDBJ databases">
        <title>The Genome Sequence of Exophiala aquamarina CBS 119918.</title>
        <authorList>
            <consortium name="The Broad Institute Genomics Platform"/>
            <person name="Cuomo C."/>
            <person name="de Hoog S."/>
            <person name="Gorbushina A."/>
            <person name="Walker B."/>
            <person name="Young S.K."/>
            <person name="Zeng Q."/>
            <person name="Gargeya S."/>
            <person name="Fitzgerald M."/>
            <person name="Haas B."/>
            <person name="Abouelleil A."/>
            <person name="Allen A.W."/>
            <person name="Alvarado L."/>
            <person name="Arachchi H.M."/>
            <person name="Berlin A.M."/>
            <person name="Chapman S.B."/>
            <person name="Gainer-Dewar J."/>
            <person name="Goldberg J."/>
            <person name="Griggs A."/>
            <person name="Gujja S."/>
            <person name="Hansen M."/>
            <person name="Howarth C."/>
            <person name="Imamovic A."/>
            <person name="Ireland A."/>
            <person name="Larimer J."/>
            <person name="McCowan C."/>
            <person name="Murphy C."/>
            <person name="Pearson M."/>
            <person name="Poon T.W."/>
            <person name="Priest M."/>
            <person name="Roberts A."/>
            <person name="Saif S."/>
            <person name="Shea T."/>
            <person name="Sisk P."/>
            <person name="Sykes S."/>
            <person name="Wortman J."/>
            <person name="Nusbaum C."/>
            <person name="Birren B."/>
        </authorList>
    </citation>
    <scope>NUCLEOTIDE SEQUENCE [LARGE SCALE GENOMIC DNA]</scope>
    <source>
        <strain evidence="4 5">CBS 119918</strain>
    </source>
</reference>
<gene>
    <name evidence="4" type="ORF">A1O9_11616</name>
</gene>
<evidence type="ECO:0000256" key="3">
    <source>
        <dbReference type="ARBA" id="ARBA00023002"/>
    </source>
</evidence>
<dbReference type="InterPro" id="IPR002347">
    <property type="entry name" value="SDR_fam"/>
</dbReference>
<dbReference type="PANTHER" id="PTHR24321:SF8">
    <property type="entry name" value="ESTRADIOL 17-BETA-DEHYDROGENASE 8-RELATED"/>
    <property type="match status" value="1"/>
</dbReference>
<evidence type="ECO:0000256" key="1">
    <source>
        <dbReference type="ARBA" id="ARBA00006484"/>
    </source>
</evidence>
<sequence>MTSLRGKVIAVSGAAGGIGAATAHILAARGANLSLADNDAKALDDLAKDISDKYGIDVITIVVNVSDSNQVDKWITSTVEYFSKLSGAVNLAGTIGKEFGKTGAHEVSDEDFDLVISINLRGMMACQRAQLRHIEDGGSIVNTASVAGKMGIAKCLSYGVSKHGVIGLTRVAAAENGHRNVRVNAIAPGSIDTKMLGVASQVSVGSNENTEAPISRAGRPAEVGALIAFLLSDDATFITGAVYTIDGGLSP</sequence>
<evidence type="ECO:0000256" key="2">
    <source>
        <dbReference type="ARBA" id="ARBA00022857"/>
    </source>
</evidence>
<name>A0A072PA00_9EURO</name>
<keyword evidence="5" id="KW-1185">Reference proteome</keyword>
<dbReference type="VEuPathDB" id="FungiDB:A1O9_11616"/>
<dbReference type="HOGENOM" id="CLU_010194_1_0_1"/>
<dbReference type="Gene3D" id="3.40.50.720">
    <property type="entry name" value="NAD(P)-binding Rossmann-like Domain"/>
    <property type="match status" value="1"/>
</dbReference>
<dbReference type="CDD" id="cd05233">
    <property type="entry name" value="SDR_c"/>
    <property type="match status" value="1"/>
</dbReference>
<comment type="similarity">
    <text evidence="1">Belongs to the short-chain dehydrogenases/reductases (SDR) family.</text>
</comment>
<dbReference type="EMBL" id="AMGV01000018">
    <property type="protein sequence ID" value="KEF52375.1"/>
    <property type="molecule type" value="Genomic_DNA"/>
</dbReference>
<comment type="caution">
    <text evidence="4">The sequence shown here is derived from an EMBL/GenBank/DDBJ whole genome shotgun (WGS) entry which is preliminary data.</text>
</comment>
<organism evidence="4 5">
    <name type="scientific">Exophiala aquamarina CBS 119918</name>
    <dbReference type="NCBI Taxonomy" id="1182545"/>
    <lineage>
        <taxon>Eukaryota</taxon>
        <taxon>Fungi</taxon>
        <taxon>Dikarya</taxon>
        <taxon>Ascomycota</taxon>
        <taxon>Pezizomycotina</taxon>
        <taxon>Eurotiomycetes</taxon>
        <taxon>Chaetothyriomycetidae</taxon>
        <taxon>Chaetothyriales</taxon>
        <taxon>Herpotrichiellaceae</taxon>
        <taxon>Exophiala</taxon>
    </lineage>
</organism>
<dbReference type="Pfam" id="PF13561">
    <property type="entry name" value="adh_short_C2"/>
    <property type="match status" value="1"/>
</dbReference>
<dbReference type="RefSeq" id="XP_013254965.1">
    <property type="nucleotide sequence ID" value="XM_013399511.1"/>
</dbReference>
<dbReference type="PANTHER" id="PTHR24321">
    <property type="entry name" value="DEHYDROGENASES, SHORT CHAIN"/>
    <property type="match status" value="1"/>
</dbReference>
<dbReference type="SUPFAM" id="SSF51735">
    <property type="entry name" value="NAD(P)-binding Rossmann-fold domains"/>
    <property type="match status" value="1"/>
</dbReference>
<dbReference type="GO" id="GO:0016491">
    <property type="term" value="F:oxidoreductase activity"/>
    <property type="evidence" value="ECO:0007669"/>
    <property type="project" value="UniProtKB-KW"/>
</dbReference>
<dbReference type="FunFam" id="3.40.50.720:FF:000084">
    <property type="entry name" value="Short-chain dehydrogenase reductase"/>
    <property type="match status" value="1"/>
</dbReference>
<proteinExistence type="inferred from homology"/>
<protein>
    <recommendedName>
        <fullName evidence="6">Oxidoreductase</fullName>
    </recommendedName>
</protein>
<dbReference type="AlphaFoldDB" id="A0A072PA00"/>
<dbReference type="InterPro" id="IPR020904">
    <property type="entry name" value="Sc_DH/Rdtase_CS"/>
</dbReference>
<dbReference type="PRINTS" id="PR00081">
    <property type="entry name" value="GDHRDH"/>
</dbReference>
<dbReference type="PROSITE" id="PS00061">
    <property type="entry name" value="ADH_SHORT"/>
    <property type="match status" value="1"/>
</dbReference>
<accession>A0A072PA00</accession>
<evidence type="ECO:0008006" key="6">
    <source>
        <dbReference type="Google" id="ProtNLM"/>
    </source>
</evidence>
<dbReference type="STRING" id="1182545.A0A072PA00"/>
<dbReference type="OrthoDB" id="1669814at2759"/>
<evidence type="ECO:0000313" key="4">
    <source>
        <dbReference type="EMBL" id="KEF52375.1"/>
    </source>
</evidence>